<organism evidence="1 2">
    <name type="scientific">Loigolactobacillus coryniformis subsp. torquens DSM 20004 = KCTC 3535</name>
    <dbReference type="NCBI Taxonomy" id="1423822"/>
    <lineage>
        <taxon>Bacteria</taxon>
        <taxon>Bacillati</taxon>
        <taxon>Bacillota</taxon>
        <taxon>Bacilli</taxon>
        <taxon>Lactobacillales</taxon>
        <taxon>Lactobacillaceae</taxon>
        <taxon>Loigolactobacillus</taxon>
    </lineage>
</organism>
<gene>
    <name evidence="1" type="ORF">LC20004_05830</name>
</gene>
<dbReference type="EMBL" id="CP017697">
    <property type="protein sequence ID" value="ATO43453.1"/>
    <property type="molecule type" value="Genomic_DNA"/>
</dbReference>
<dbReference type="GO" id="GO:0016740">
    <property type="term" value="F:transferase activity"/>
    <property type="evidence" value="ECO:0007669"/>
    <property type="project" value="UniProtKB-KW"/>
</dbReference>
<dbReference type="OrthoDB" id="9807778at2"/>
<dbReference type="AlphaFoldDB" id="A0A2D1KMU9"/>
<dbReference type="CDD" id="cd04187">
    <property type="entry name" value="DPM1_like_bac"/>
    <property type="match status" value="1"/>
</dbReference>
<evidence type="ECO:0000313" key="1">
    <source>
        <dbReference type="EMBL" id="ATO43453.1"/>
    </source>
</evidence>
<accession>A0A2D1KMU9</accession>
<protein>
    <submittedName>
        <fullName evidence="1">Glycosyltransferase</fullName>
    </submittedName>
</protein>
<dbReference type="Gene3D" id="3.90.550.10">
    <property type="entry name" value="Spore Coat Polysaccharide Biosynthesis Protein SpsA, Chain A"/>
    <property type="match status" value="1"/>
</dbReference>
<dbReference type="PANTHER" id="PTHR48090:SF8">
    <property type="entry name" value="GLYCOSYLTRANSFERASE CSBB-RELATED"/>
    <property type="match status" value="1"/>
</dbReference>
<dbReference type="KEGG" id="lcy:LC20004_05830"/>
<dbReference type="RefSeq" id="WP_010012901.1">
    <property type="nucleotide sequence ID" value="NZ_AEOS01000099.1"/>
</dbReference>
<proteinExistence type="predicted"/>
<sequence>MTKKLSLVVPCYNEEQTIPLFYAALEQVKPQLRGAALEYWFINDGSRDATLEVLRQLQQKDPQQVHYISFSRNFGKEAALYAGLQATTGDYVAVMDADLQDPPEQLAEMLAGIEDEGYDVVGTRRIDRGGEPMIRSFFANGFYWFINKISSTPIKNGVRDFRLMTRQVVDAVLSMSEYNRFSKGILSWVGFKTKYLSYENRDRVGGKTSWSFWKLLRYSIDGIIDFSDAPLNLATLVGFLSFLVSLMGVIFVIVRKIIYGGSVTGWASMVSIILMIGGLQLLCLGILGKYIGSIYLEAKKRPIYIIKEKK</sequence>
<dbReference type="SUPFAM" id="SSF53448">
    <property type="entry name" value="Nucleotide-diphospho-sugar transferases"/>
    <property type="match status" value="1"/>
</dbReference>
<dbReference type="Proteomes" id="UP000223559">
    <property type="component" value="Chromosome"/>
</dbReference>
<name>A0A2D1KMU9_9LACO</name>
<evidence type="ECO:0000313" key="2">
    <source>
        <dbReference type="Proteomes" id="UP000223559"/>
    </source>
</evidence>
<dbReference type="InterPro" id="IPR001173">
    <property type="entry name" value="Glyco_trans_2-like"/>
</dbReference>
<keyword evidence="1" id="KW-0808">Transferase</keyword>
<dbReference type="InterPro" id="IPR050256">
    <property type="entry name" value="Glycosyltransferase_2"/>
</dbReference>
<dbReference type="GO" id="GO:0005886">
    <property type="term" value="C:plasma membrane"/>
    <property type="evidence" value="ECO:0007669"/>
    <property type="project" value="TreeGrafter"/>
</dbReference>
<keyword evidence="2" id="KW-1185">Reference proteome</keyword>
<dbReference type="PANTHER" id="PTHR48090">
    <property type="entry name" value="UNDECAPRENYL-PHOSPHATE 4-DEOXY-4-FORMAMIDO-L-ARABINOSE TRANSFERASE-RELATED"/>
    <property type="match status" value="1"/>
</dbReference>
<reference evidence="1 2" key="1">
    <citation type="submission" date="2016-10" db="EMBL/GenBank/DDBJ databases">
        <title>The whole genome sequencing and assembly of L. cotyniformis subsp. torquens DSM 20004 strain.</title>
        <authorList>
            <person name="Park M.-K."/>
            <person name="Lee Y.-J."/>
            <person name="Yi H."/>
            <person name="Bahn Y.-S."/>
            <person name="Kim J.F."/>
            <person name="Lee D.-W."/>
        </authorList>
    </citation>
    <scope>NUCLEOTIDE SEQUENCE [LARGE SCALE GENOMIC DNA]</scope>
    <source>
        <strain evidence="1 2">DSM 20004</strain>
    </source>
</reference>
<dbReference type="Pfam" id="PF00535">
    <property type="entry name" value="Glycos_transf_2"/>
    <property type="match status" value="1"/>
</dbReference>
<dbReference type="InterPro" id="IPR029044">
    <property type="entry name" value="Nucleotide-diphossugar_trans"/>
</dbReference>